<dbReference type="AlphaFoldDB" id="A0A378XFS3"/>
<evidence type="ECO:0000313" key="4">
    <source>
        <dbReference type="Proteomes" id="UP000254603"/>
    </source>
</evidence>
<protein>
    <submittedName>
        <fullName evidence="3">Uncharacterized protein</fullName>
    </submittedName>
</protein>
<proteinExistence type="predicted"/>
<keyword evidence="5" id="KW-1185">Reference proteome</keyword>
<dbReference type="Proteomes" id="UP000254603">
    <property type="component" value="Unassembled WGS sequence"/>
</dbReference>
<keyword evidence="1" id="KW-0812">Transmembrane</keyword>
<reference evidence="2 5" key="2">
    <citation type="submission" date="2020-12" db="EMBL/GenBank/DDBJ databases">
        <title>FDA dAtabase for Regulatory Grade micrObial Sequences (FDA-ARGOS): Supporting development and validation of Infectious Disease Dx tests.</title>
        <authorList>
            <person name="Sproer C."/>
            <person name="Gronow S."/>
            <person name="Severitt S."/>
            <person name="Schroder I."/>
            <person name="Tallon L."/>
            <person name="Sadzewicz L."/>
            <person name="Zhao X."/>
            <person name="Boylan J."/>
            <person name="Ott S."/>
            <person name="Bowen H."/>
            <person name="Vavikolanu K."/>
            <person name="Mehta A."/>
            <person name="Aluvathingal J."/>
            <person name="Nadendla S."/>
            <person name="Lowell S."/>
            <person name="Myers T."/>
            <person name="Yan Y."/>
            <person name="Sichtig H."/>
        </authorList>
    </citation>
    <scope>NUCLEOTIDE SEQUENCE [LARGE SCALE GENOMIC DNA]</scope>
    <source>
        <strain evidence="2 5">FDAARGOS_872</strain>
    </source>
</reference>
<dbReference type="EMBL" id="CP065725">
    <property type="protein sequence ID" value="QPT39154.1"/>
    <property type="molecule type" value="Genomic_DNA"/>
</dbReference>
<accession>A0A378XFS3</accession>
<gene>
    <name evidence="2" type="ORF">I6G29_08130</name>
    <name evidence="3" type="ORF">NCTC11997_01693</name>
</gene>
<dbReference type="RefSeq" id="WP_018575013.1">
    <property type="nucleotide sequence ID" value="NZ_CP065725.1"/>
</dbReference>
<dbReference type="STRING" id="1122619.GCA_000373745_01831"/>
<name>A0A378XFS3_9BURK</name>
<evidence type="ECO:0000313" key="5">
    <source>
        <dbReference type="Proteomes" id="UP000594903"/>
    </source>
</evidence>
<reference evidence="3 4" key="1">
    <citation type="submission" date="2018-06" db="EMBL/GenBank/DDBJ databases">
        <authorList>
            <consortium name="Pathogen Informatics"/>
            <person name="Doyle S."/>
        </authorList>
    </citation>
    <scope>NUCLEOTIDE SEQUENCE [LARGE SCALE GENOMIC DNA]</scope>
    <source>
        <strain evidence="3 4">NCTC11997</strain>
    </source>
</reference>
<evidence type="ECO:0000313" key="3">
    <source>
        <dbReference type="EMBL" id="SUA55030.1"/>
    </source>
</evidence>
<dbReference type="Proteomes" id="UP000594903">
    <property type="component" value="Chromosome"/>
</dbReference>
<keyword evidence="1" id="KW-1133">Transmembrane helix</keyword>
<sequence length="326" mass="36537">MNKSKLTYPVIILLLIILVIGGWFVISNVTSNKVEEAFEQWLLSNNLQENLTWDSLEAKPKGVATLAQVKVYDNAATLLLSADELIINHYKANDDVMEVDLQVKKLVDVEGTFFQKQLNRYFDEARLEAPDSINVSWTMSLNQKSQRAFLNPAIELPEFMRLGLQLKTDSPEVYQAFIALLNDPDGFANYGVFNLIPHAGSVKLNQVILDIEDLGGMEQLQESLKQSMIAGESTPETDKRREALWQSRLADARMDCLHDGSLSVVLQNHQQACGRLIDFMSAKKQAIQLKITATNAISLEETMLAGMMGLSIEMLLAKYEAKVVIE</sequence>
<evidence type="ECO:0000256" key="1">
    <source>
        <dbReference type="SAM" id="Phobius"/>
    </source>
</evidence>
<feature type="transmembrane region" description="Helical" evidence="1">
    <location>
        <begin position="6"/>
        <end position="26"/>
    </location>
</feature>
<organism evidence="3 4">
    <name type="scientific">Oligella ureolytica</name>
    <dbReference type="NCBI Taxonomy" id="90244"/>
    <lineage>
        <taxon>Bacteria</taxon>
        <taxon>Pseudomonadati</taxon>
        <taxon>Pseudomonadota</taxon>
        <taxon>Betaproteobacteria</taxon>
        <taxon>Burkholderiales</taxon>
        <taxon>Alcaligenaceae</taxon>
        <taxon>Oligella</taxon>
    </lineage>
</organism>
<keyword evidence="1" id="KW-0472">Membrane</keyword>
<dbReference type="EMBL" id="UGSB01000001">
    <property type="protein sequence ID" value="SUA55030.1"/>
    <property type="molecule type" value="Genomic_DNA"/>
</dbReference>
<evidence type="ECO:0000313" key="2">
    <source>
        <dbReference type="EMBL" id="QPT39154.1"/>
    </source>
</evidence>